<gene>
    <name evidence="1" type="ORF">HZH66_012214</name>
</gene>
<dbReference type="Proteomes" id="UP000614350">
    <property type="component" value="Unassembled WGS sequence"/>
</dbReference>
<comment type="caution">
    <text evidence="1">The sequence shown here is derived from an EMBL/GenBank/DDBJ whole genome shotgun (WGS) entry which is preliminary data.</text>
</comment>
<evidence type="ECO:0000313" key="2">
    <source>
        <dbReference type="Proteomes" id="UP000614350"/>
    </source>
</evidence>
<keyword evidence="2" id="KW-1185">Reference proteome</keyword>
<evidence type="ECO:0000313" key="1">
    <source>
        <dbReference type="EMBL" id="KAF7385128.1"/>
    </source>
</evidence>
<protein>
    <submittedName>
        <fullName evidence="1">Uncharacterized protein</fullName>
    </submittedName>
</protein>
<proteinExistence type="predicted"/>
<accession>A0A834MW25</accession>
<dbReference type="EMBL" id="JACSEA010000015">
    <property type="protein sequence ID" value="KAF7385128.1"/>
    <property type="molecule type" value="Genomic_DNA"/>
</dbReference>
<sequence length="99" mass="11177">MEREERPTQEGAPPLVLAMSYLVLEPGRDRTCERASRAGWCASAIKRETVVLSYNSKKEDSLSTSTFSIQEGRSSTFTLVVHGKEAFFHADQRRTLKIK</sequence>
<organism evidence="1 2">
    <name type="scientific">Vespula vulgaris</name>
    <name type="common">Yellow jacket</name>
    <name type="synonym">Wasp</name>
    <dbReference type="NCBI Taxonomy" id="7454"/>
    <lineage>
        <taxon>Eukaryota</taxon>
        <taxon>Metazoa</taxon>
        <taxon>Ecdysozoa</taxon>
        <taxon>Arthropoda</taxon>
        <taxon>Hexapoda</taxon>
        <taxon>Insecta</taxon>
        <taxon>Pterygota</taxon>
        <taxon>Neoptera</taxon>
        <taxon>Endopterygota</taxon>
        <taxon>Hymenoptera</taxon>
        <taxon>Apocrita</taxon>
        <taxon>Aculeata</taxon>
        <taxon>Vespoidea</taxon>
        <taxon>Vespidae</taxon>
        <taxon>Vespinae</taxon>
        <taxon>Vespula</taxon>
    </lineage>
</organism>
<name>A0A834MW25_VESVU</name>
<reference evidence="1" key="1">
    <citation type="journal article" date="2020" name="G3 (Bethesda)">
        <title>High-Quality Assemblies for Three Invasive Social Wasps from the &lt;i&gt;Vespula&lt;/i&gt; Genus.</title>
        <authorList>
            <person name="Harrop T.W.R."/>
            <person name="Guhlin J."/>
            <person name="McLaughlin G.M."/>
            <person name="Permina E."/>
            <person name="Stockwell P."/>
            <person name="Gilligan J."/>
            <person name="Le Lec M.F."/>
            <person name="Gruber M.A.M."/>
            <person name="Quinn O."/>
            <person name="Lovegrove M."/>
            <person name="Duncan E.J."/>
            <person name="Remnant E.J."/>
            <person name="Van Eeckhoven J."/>
            <person name="Graham B."/>
            <person name="Knapp R.A."/>
            <person name="Langford K.W."/>
            <person name="Kronenberg Z."/>
            <person name="Press M.O."/>
            <person name="Eacker S.M."/>
            <person name="Wilson-Rankin E.E."/>
            <person name="Purcell J."/>
            <person name="Lester P.J."/>
            <person name="Dearden P.K."/>
        </authorList>
    </citation>
    <scope>NUCLEOTIDE SEQUENCE</scope>
    <source>
        <strain evidence="1">Marl-1</strain>
    </source>
</reference>
<dbReference type="AlphaFoldDB" id="A0A834MW25"/>